<comment type="caution">
    <text evidence="1">The sequence shown here is derived from an EMBL/GenBank/DDBJ whole genome shotgun (WGS) entry which is preliminary data.</text>
</comment>
<protein>
    <submittedName>
        <fullName evidence="1">Uncharacterized protein</fullName>
    </submittedName>
</protein>
<dbReference type="AlphaFoldDB" id="A0ABD0KJF8"/>
<evidence type="ECO:0000313" key="1">
    <source>
        <dbReference type="EMBL" id="KAK7487077.1"/>
    </source>
</evidence>
<dbReference type="Proteomes" id="UP001519460">
    <property type="component" value="Unassembled WGS sequence"/>
</dbReference>
<gene>
    <name evidence="1" type="ORF">BaRGS_00021747</name>
</gene>
<evidence type="ECO:0000313" key="2">
    <source>
        <dbReference type="Proteomes" id="UP001519460"/>
    </source>
</evidence>
<reference evidence="1 2" key="1">
    <citation type="journal article" date="2023" name="Sci. Data">
        <title>Genome assembly of the Korean intertidal mud-creeper Batillaria attramentaria.</title>
        <authorList>
            <person name="Patra A.K."/>
            <person name="Ho P.T."/>
            <person name="Jun S."/>
            <person name="Lee S.J."/>
            <person name="Kim Y."/>
            <person name="Won Y.J."/>
        </authorList>
    </citation>
    <scope>NUCLEOTIDE SEQUENCE [LARGE SCALE GENOMIC DNA]</scope>
    <source>
        <strain evidence="1">Wonlab-2016</strain>
    </source>
</reference>
<keyword evidence="2" id="KW-1185">Reference proteome</keyword>
<organism evidence="1 2">
    <name type="scientific">Batillaria attramentaria</name>
    <dbReference type="NCBI Taxonomy" id="370345"/>
    <lineage>
        <taxon>Eukaryota</taxon>
        <taxon>Metazoa</taxon>
        <taxon>Spiralia</taxon>
        <taxon>Lophotrochozoa</taxon>
        <taxon>Mollusca</taxon>
        <taxon>Gastropoda</taxon>
        <taxon>Caenogastropoda</taxon>
        <taxon>Sorbeoconcha</taxon>
        <taxon>Cerithioidea</taxon>
        <taxon>Batillariidae</taxon>
        <taxon>Batillaria</taxon>
    </lineage>
</organism>
<name>A0ABD0KJF8_9CAEN</name>
<accession>A0ABD0KJF8</accession>
<dbReference type="EMBL" id="JACVVK020000170">
    <property type="protein sequence ID" value="KAK7487077.1"/>
    <property type="molecule type" value="Genomic_DNA"/>
</dbReference>
<sequence length="86" mass="9349">MLNVALSNEATTCTISSFKDLGSVNPLPSPAHYVFSLLTDMWLCIAFSLSSRAQFHVWRHALRQETGGQLPPPGGKAAYLVSWTGV</sequence>
<proteinExistence type="predicted"/>